<dbReference type="AlphaFoldDB" id="A0A1I8IYB5"/>
<proteinExistence type="predicted"/>
<evidence type="ECO:0000313" key="2">
    <source>
        <dbReference type="Proteomes" id="UP000095280"/>
    </source>
</evidence>
<feature type="region of interest" description="Disordered" evidence="1">
    <location>
        <begin position="35"/>
        <end position="63"/>
    </location>
</feature>
<evidence type="ECO:0000256" key="1">
    <source>
        <dbReference type="SAM" id="MobiDB-lite"/>
    </source>
</evidence>
<name>A0A1I8IYB5_9PLAT</name>
<protein>
    <submittedName>
        <fullName evidence="3">Os01g0778100 protein</fullName>
    </submittedName>
</protein>
<sequence length="94" mass="10266">VYRPLYMMDCRGGAGGGGPPDCLAMQEHFAPINRSNHTFGRAVPGSPRSQQQQQQQQRSSSRRLISLITSVATPKTPAWTTLDEAVPLRTSNQA</sequence>
<dbReference type="WBParaSite" id="maker-uti_cns_0019462-snap-gene-0.2-mRNA-1">
    <property type="protein sequence ID" value="maker-uti_cns_0019462-snap-gene-0.2-mRNA-1"/>
    <property type="gene ID" value="maker-uti_cns_0019462-snap-gene-0.2"/>
</dbReference>
<dbReference type="Proteomes" id="UP000095280">
    <property type="component" value="Unplaced"/>
</dbReference>
<evidence type="ECO:0000313" key="3">
    <source>
        <dbReference type="WBParaSite" id="maker-uti_cns_0019462-snap-gene-0.2-mRNA-1"/>
    </source>
</evidence>
<organism evidence="2 3">
    <name type="scientific">Macrostomum lignano</name>
    <dbReference type="NCBI Taxonomy" id="282301"/>
    <lineage>
        <taxon>Eukaryota</taxon>
        <taxon>Metazoa</taxon>
        <taxon>Spiralia</taxon>
        <taxon>Lophotrochozoa</taxon>
        <taxon>Platyhelminthes</taxon>
        <taxon>Rhabditophora</taxon>
        <taxon>Macrostomorpha</taxon>
        <taxon>Macrostomida</taxon>
        <taxon>Macrostomidae</taxon>
        <taxon>Macrostomum</taxon>
    </lineage>
</organism>
<reference evidence="3" key="1">
    <citation type="submission" date="2016-11" db="UniProtKB">
        <authorList>
            <consortium name="WormBaseParasite"/>
        </authorList>
    </citation>
    <scope>IDENTIFICATION</scope>
</reference>
<feature type="compositionally biased region" description="Low complexity" evidence="1">
    <location>
        <begin position="48"/>
        <end position="63"/>
    </location>
</feature>
<accession>A0A1I8IYB5</accession>
<keyword evidence="2" id="KW-1185">Reference proteome</keyword>